<dbReference type="Proteomes" id="UP000547528">
    <property type="component" value="Unassembled WGS sequence"/>
</dbReference>
<proteinExistence type="predicted"/>
<keyword evidence="2" id="KW-1185">Reference proteome</keyword>
<evidence type="ECO:0000313" key="2">
    <source>
        <dbReference type="Proteomes" id="UP000547528"/>
    </source>
</evidence>
<comment type="caution">
    <text evidence="1">The sequence shown here is derived from an EMBL/GenBank/DDBJ whole genome shotgun (WGS) entry which is preliminary data.</text>
</comment>
<dbReference type="EMBL" id="JACIBT010000001">
    <property type="protein sequence ID" value="MBB3666434.1"/>
    <property type="molecule type" value="Genomic_DNA"/>
</dbReference>
<protein>
    <submittedName>
        <fullName evidence="1">Uncharacterized protein</fullName>
    </submittedName>
</protein>
<gene>
    <name evidence="1" type="ORF">FHX47_000027</name>
</gene>
<organism evidence="1 2">
    <name type="scientific">Garicola koreensis</name>
    <dbReference type="NCBI Taxonomy" id="1262554"/>
    <lineage>
        <taxon>Bacteria</taxon>
        <taxon>Bacillati</taxon>
        <taxon>Actinomycetota</taxon>
        <taxon>Actinomycetes</taxon>
        <taxon>Micrococcales</taxon>
        <taxon>Micrococcaceae</taxon>
        <taxon>Garicola</taxon>
    </lineage>
</organism>
<dbReference type="AlphaFoldDB" id="A0A7W5TS89"/>
<sequence length="34" mass="3721">MPIRLATLANGMPHARTEIDWLNATEQQLEGATA</sequence>
<reference evidence="1 2" key="1">
    <citation type="submission" date="2020-08" db="EMBL/GenBank/DDBJ databases">
        <title>Sequencing the genomes of 1000 actinobacteria strains.</title>
        <authorList>
            <person name="Klenk H.-P."/>
        </authorList>
    </citation>
    <scope>NUCLEOTIDE SEQUENCE [LARGE SCALE GENOMIC DNA]</scope>
    <source>
        <strain evidence="1 2">DSM 28238</strain>
    </source>
</reference>
<accession>A0A7W5TS89</accession>
<evidence type="ECO:0000313" key="1">
    <source>
        <dbReference type="EMBL" id="MBB3666434.1"/>
    </source>
</evidence>
<name>A0A7W5TS89_9MICC</name>